<dbReference type="AlphaFoldDB" id="A0AAW0I0Y8"/>
<feature type="non-terminal residue" evidence="2">
    <location>
        <position position="339"/>
    </location>
</feature>
<comment type="caution">
    <text evidence="2">The sequence shown here is derived from an EMBL/GenBank/DDBJ whole genome shotgun (WGS) entry which is preliminary data.</text>
</comment>
<evidence type="ECO:0000313" key="2">
    <source>
        <dbReference type="EMBL" id="KAK7807954.1"/>
    </source>
</evidence>
<feature type="non-terminal residue" evidence="2">
    <location>
        <position position="1"/>
    </location>
</feature>
<sequence>VSTLGSDTVKENVERLLKSNPNSDEIASGKNSRETEQKAWGIKGRDFLNSISEKTQASWRSQGGFLFPMQTKTSHHVSRAKGLDRKGGDILPCIEKLQVIKTGRERTGKLRWTEEFYTYTMKTTITMEHLASKCHWTEREAAVGDVIAVSSLKPKKKPGKCGRGHKQREINLKDSHGGSFGVLVATNIAACRLDIHEVDLAMQSCPTPASIHQVDRQNRKEDNQKEGCREDPGNGAGTHLRGHIHQPALINSQQDMVTTTPQVSIEMPVSHRNIEVAQWWHLAVATEQPELKGPGRISRWQGQWEGGMVPSEGSRGEAETPGNCQEQDMKKLLSIFSVV</sequence>
<dbReference type="Proteomes" id="UP001488838">
    <property type="component" value="Unassembled WGS sequence"/>
</dbReference>
<dbReference type="EMBL" id="JBBHLL010000254">
    <property type="protein sequence ID" value="KAK7807954.1"/>
    <property type="molecule type" value="Genomic_DNA"/>
</dbReference>
<evidence type="ECO:0000313" key="3">
    <source>
        <dbReference type="Proteomes" id="UP001488838"/>
    </source>
</evidence>
<protein>
    <submittedName>
        <fullName evidence="2">Uncharacterized protein</fullName>
    </submittedName>
</protein>
<feature type="compositionally biased region" description="Basic and acidic residues" evidence="1">
    <location>
        <begin position="213"/>
        <end position="232"/>
    </location>
</feature>
<feature type="region of interest" description="Disordered" evidence="1">
    <location>
        <begin position="210"/>
        <end position="241"/>
    </location>
</feature>
<keyword evidence="3" id="KW-1185">Reference proteome</keyword>
<gene>
    <name evidence="2" type="ORF">U0070_014927</name>
</gene>
<accession>A0AAW0I0Y8</accession>
<reference evidence="2 3" key="1">
    <citation type="journal article" date="2023" name="bioRxiv">
        <title>Conserved and derived expression patterns and positive selection on dental genes reveal complex evolutionary context of ever-growing rodent molars.</title>
        <authorList>
            <person name="Calamari Z.T."/>
            <person name="Song A."/>
            <person name="Cohen E."/>
            <person name="Akter M."/>
            <person name="Roy R.D."/>
            <person name="Hallikas O."/>
            <person name="Christensen M.M."/>
            <person name="Li P."/>
            <person name="Marangoni P."/>
            <person name="Jernvall J."/>
            <person name="Klein O.D."/>
        </authorList>
    </citation>
    <scope>NUCLEOTIDE SEQUENCE [LARGE SCALE GENOMIC DNA]</scope>
    <source>
        <strain evidence="2">V071</strain>
    </source>
</reference>
<proteinExistence type="predicted"/>
<evidence type="ECO:0000256" key="1">
    <source>
        <dbReference type="SAM" id="MobiDB-lite"/>
    </source>
</evidence>
<organism evidence="2 3">
    <name type="scientific">Myodes glareolus</name>
    <name type="common">Bank vole</name>
    <name type="synonym">Clethrionomys glareolus</name>
    <dbReference type="NCBI Taxonomy" id="447135"/>
    <lineage>
        <taxon>Eukaryota</taxon>
        <taxon>Metazoa</taxon>
        <taxon>Chordata</taxon>
        <taxon>Craniata</taxon>
        <taxon>Vertebrata</taxon>
        <taxon>Euteleostomi</taxon>
        <taxon>Mammalia</taxon>
        <taxon>Eutheria</taxon>
        <taxon>Euarchontoglires</taxon>
        <taxon>Glires</taxon>
        <taxon>Rodentia</taxon>
        <taxon>Myomorpha</taxon>
        <taxon>Muroidea</taxon>
        <taxon>Cricetidae</taxon>
        <taxon>Arvicolinae</taxon>
        <taxon>Myodes</taxon>
    </lineage>
</organism>
<name>A0AAW0I0Y8_MYOGA</name>